<keyword evidence="8 10" id="KW-0472">Membrane</keyword>
<feature type="domain" description="CBS" evidence="12">
    <location>
        <begin position="225"/>
        <end position="284"/>
    </location>
</feature>
<evidence type="ECO:0000256" key="4">
    <source>
        <dbReference type="ARBA" id="ARBA00022692"/>
    </source>
</evidence>
<dbReference type="SMART" id="SM01091">
    <property type="entry name" value="CorC_HlyC"/>
    <property type="match status" value="1"/>
</dbReference>
<dbReference type="Pfam" id="PF00571">
    <property type="entry name" value="CBS"/>
    <property type="match status" value="2"/>
</dbReference>
<dbReference type="PANTHER" id="PTHR43099:SF6">
    <property type="entry name" value="UPF0053 PROTEIN RV1842C"/>
    <property type="match status" value="1"/>
</dbReference>
<keyword evidence="6 10" id="KW-1133">Transmembrane helix</keyword>
<feature type="domain" description="CBS" evidence="12">
    <location>
        <begin position="290"/>
        <end position="347"/>
    </location>
</feature>
<gene>
    <name evidence="14" type="ORF">DI579_02230</name>
</gene>
<dbReference type="GO" id="GO:0050660">
    <property type="term" value="F:flavin adenine dinucleotide binding"/>
    <property type="evidence" value="ECO:0007669"/>
    <property type="project" value="InterPro"/>
</dbReference>
<keyword evidence="5" id="KW-0677">Repeat</keyword>
<dbReference type="InterPro" id="IPR036318">
    <property type="entry name" value="FAD-bd_PCMH-like_sf"/>
</dbReference>
<comment type="subcellular location">
    <subcellularLocation>
        <location evidence="1">Cell membrane</location>
        <topology evidence="1">Multi-pass membrane protein</topology>
    </subcellularLocation>
</comment>
<reference evidence="14 15" key="1">
    <citation type="submission" date="2017-08" db="EMBL/GenBank/DDBJ databases">
        <title>Infants hospitalized years apart are colonized by the same room-sourced microbial strains.</title>
        <authorList>
            <person name="Brooks B."/>
            <person name="Olm M.R."/>
            <person name="Firek B.A."/>
            <person name="Baker R."/>
            <person name="Thomas B.C."/>
            <person name="Morowitz M.J."/>
            <person name="Banfield J.F."/>
        </authorList>
    </citation>
    <scope>NUCLEOTIDE SEQUENCE [LARGE SCALE GENOMIC DNA]</scope>
    <source>
        <strain evidence="14">S2_006_000_R1_57</strain>
    </source>
</reference>
<dbReference type="InterPro" id="IPR046342">
    <property type="entry name" value="CBS_dom_sf"/>
</dbReference>
<dbReference type="AlphaFoldDB" id="A0A2W5IDY1"/>
<evidence type="ECO:0000256" key="9">
    <source>
        <dbReference type="PROSITE-ProRule" id="PRU00703"/>
    </source>
</evidence>
<sequence>MGIATQILSLIGFVAITNITAIFVAAEFSLTALEKSAIDREAATGSKRGQKLKHAHEHLSFALSGCQVGITLTTLITGYLAEPVLAQFLRPLLHKIPQLSDSSVDKISLALALIIATILSMTYGELVPKNWAISESMRIAKASAPFLMGFSAFFRPLINSLNSSANAIVRHLGAQPVDELASARSPQELDRIVQESALDGHLPAHTAQVVQRSLQFGNLSAEDIMTPRSRIETISADAVARELLERAEETGISRFPVVSGDLDSTLGIVHVKDAFPVPLDKLSTVTMRDLMKPLPRLPDSLDADTVLTTIRASGQQSALVIDEYGGAAGLITVEDIIEEILGDVRDEHDASMLDVLKRGSSWDCSGQLRRDEVVSATTYLFPDNQSFDTLGGLIMWKLGRIPEEGDELDLPCETQMLEDSPDIQWHCRITHMDGRRIDRVLLTPRHPVSSSSSEEKQ</sequence>
<organism evidence="14 15">
    <name type="scientific">Lawsonella clevelandensis</name>
    <dbReference type="NCBI Taxonomy" id="1528099"/>
    <lineage>
        <taxon>Bacteria</taxon>
        <taxon>Bacillati</taxon>
        <taxon>Actinomycetota</taxon>
        <taxon>Actinomycetes</taxon>
        <taxon>Mycobacteriales</taxon>
        <taxon>Lawsonellaceae</taxon>
        <taxon>Lawsonella</taxon>
    </lineage>
</organism>
<dbReference type="InterPro" id="IPR016169">
    <property type="entry name" value="FAD-bd_PCMH_sub2"/>
</dbReference>
<dbReference type="InterPro" id="IPR000644">
    <property type="entry name" value="CBS_dom"/>
</dbReference>
<comment type="similarity">
    <text evidence="2">Belongs to the UPF0053 family.</text>
</comment>
<comment type="caution">
    <text evidence="14">The sequence shown here is derived from an EMBL/GenBank/DDBJ whole genome shotgun (WGS) entry which is preliminary data.</text>
</comment>
<dbReference type="Gene3D" id="3.10.580.10">
    <property type="entry name" value="CBS-domain"/>
    <property type="match status" value="1"/>
</dbReference>
<evidence type="ECO:0000259" key="12">
    <source>
        <dbReference type="PROSITE" id="PS51371"/>
    </source>
</evidence>
<dbReference type="PANTHER" id="PTHR43099">
    <property type="entry name" value="UPF0053 PROTEIN YRKA"/>
    <property type="match status" value="1"/>
</dbReference>
<dbReference type="InterPro" id="IPR051676">
    <property type="entry name" value="UPF0053_domain"/>
</dbReference>
<evidence type="ECO:0000256" key="1">
    <source>
        <dbReference type="ARBA" id="ARBA00004651"/>
    </source>
</evidence>
<evidence type="ECO:0000256" key="3">
    <source>
        <dbReference type="ARBA" id="ARBA00022475"/>
    </source>
</evidence>
<evidence type="ECO:0000256" key="2">
    <source>
        <dbReference type="ARBA" id="ARBA00006337"/>
    </source>
</evidence>
<dbReference type="EMBL" id="QFOZ01000001">
    <property type="protein sequence ID" value="PZP89990.1"/>
    <property type="molecule type" value="Genomic_DNA"/>
</dbReference>
<dbReference type="Gene3D" id="3.30.465.10">
    <property type="match status" value="1"/>
</dbReference>
<dbReference type="SUPFAM" id="SSF54631">
    <property type="entry name" value="CBS-domain pair"/>
    <property type="match status" value="1"/>
</dbReference>
<dbReference type="PROSITE" id="PS51846">
    <property type="entry name" value="CNNM"/>
    <property type="match status" value="1"/>
</dbReference>
<evidence type="ECO:0008006" key="16">
    <source>
        <dbReference type="Google" id="ProtNLM"/>
    </source>
</evidence>
<evidence type="ECO:0000256" key="7">
    <source>
        <dbReference type="ARBA" id="ARBA00023122"/>
    </source>
</evidence>
<keyword evidence="4 10" id="KW-0812">Transmembrane</keyword>
<evidence type="ECO:0000256" key="8">
    <source>
        <dbReference type="ARBA" id="ARBA00023136"/>
    </source>
</evidence>
<accession>A0A2W5IDY1</accession>
<dbReference type="CDD" id="cd04590">
    <property type="entry name" value="CBS_pair_CorC_HlyC_assoc"/>
    <property type="match status" value="1"/>
</dbReference>
<evidence type="ECO:0000256" key="11">
    <source>
        <dbReference type="SAM" id="Phobius"/>
    </source>
</evidence>
<dbReference type="InterPro" id="IPR005170">
    <property type="entry name" value="Transptr-assoc_dom"/>
</dbReference>
<keyword evidence="7 9" id="KW-0129">CBS domain</keyword>
<dbReference type="Pfam" id="PF01595">
    <property type="entry name" value="CNNM"/>
    <property type="match status" value="1"/>
</dbReference>
<dbReference type="GO" id="GO:0005886">
    <property type="term" value="C:plasma membrane"/>
    <property type="evidence" value="ECO:0007669"/>
    <property type="project" value="UniProtKB-SubCell"/>
</dbReference>
<dbReference type="InterPro" id="IPR002550">
    <property type="entry name" value="CNNM"/>
</dbReference>
<evidence type="ECO:0000256" key="10">
    <source>
        <dbReference type="PROSITE-ProRule" id="PRU01193"/>
    </source>
</evidence>
<evidence type="ECO:0000259" key="13">
    <source>
        <dbReference type="PROSITE" id="PS51846"/>
    </source>
</evidence>
<evidence type="ECO:0000256" key="6">
    <source>
        <dbReference type="ARBA" id="ARBA00022989"/>
    </source>
</evidence>
<dbReference type="Pfam" id="PF03471">
    <property type="entry name" value="CorC_HlyC"/>
    <property type="match status" value="1"/>
</dbReference>
<evidence type="ECO:0000256" key="5">
    <source>
        <dbReference type="ARBA" id="ARBA00022737"/>
    </source>
</evidence>
<dbReference type="InterPro" id="IPR044751">
    <property type="entry name" value="Ion_transp-like_CBS"/>
</dbReference>
<dbReference type="SUPFAM" id="SSF56176">
    <property type="entry name" value="FAD-binding/transporter-associated domain-like"/>
    <property type="match status" value="1"/>
</dbReference>
<evidence type="ECO:0000313" key="15">
    <source>
        <dbReference type="Proteomes" id="UP000248606"/>
    </source>
</evidence>
<feature type="transmembrane region" description="Helical" evidence="11">
    <location>
        <begin position="6"/>
        <end position="26"/>
    </location>
</feature>
<keyword evidence="3" id="KW-1003">Cell membrane</keyword>
<proteinExistence type="inferred from homology"/>
<dbReference type="PROSITE" id="PS51371">
    <property type="entry name" value="CBS"/>
    <property type="match status" value="2"/>
</dbReference>
<name>A0A2W5IDY1_9ACTN</name>
<feature type="domain" description="CNNM transmembrane" evidence="13">
    <location>
        <begin position="2"/>
        <end position="206"/>
    </location>
</feature>
<dbReference type="Proteomes" id="UP000248606">
    <property type="component" value="Unassembled WGS sequence"/>
</dbReference>
<protein>
    <recommendedName>
        <fullName evidence="16">HlyC/CorC family transporter</fullName>
    </recommendedName>
</protein>
<evidence type="ECO:0000313" key="14">
    <source>
        <dbReference type="EMBL" id="PZP89990.1"/>
    </source>
</evidence>
<dbReference type="RefSeq" id="WP_290595217.1">
    <property type="nucleotide sequence ID" value="NZ_CAKZIO010000003.1"/>
</dbReference>